<evidence type="ECO:0000313" key="3">
    <source>
        <dbReference type="Proteomes" id="UP000197025"/>
    </source>
</evidence>
<dbReference type="GO" id="GO:0019867">
    <property type="term" value="C:outer membrane"/>
    <property type="evidence" value="ECO:0007669"/>
    <property type="project" value="InterPro"/>
</dbReference>
<protein>
    <submittedName>
        <fullName evidence="2">HrpJ-like domain-containing protein</fullName>
    </submittedName>
</protein>
<evidence type="ECO:0000313" key="2">
    <source>
        <dbReference type="EMBL" id="SNB69278.1"/>
    </source>
</evidence>
<reference evidence="3" key="1">
    <citation type="submission" date="2017-06" db="EMBL/GenBank/DDBJ databases">
        <authorList>
            <person name="Varghese N."/>
            <person name="Submissions S."/>
        </authorList>
    </citation>
    <scope>NUCLEOTIDE SEQUENCE [LARGE SCALE GENOMIC DNA]</scope>
    <source>
        <strain evidence="3">JAD2</strain>
    </source>
</reference>
<accession>A0A212RAQ4</accession>
<dbReference type="InterPro" id="IPR010812">
    <property type="entry name" value="HrpJ-like"/>
</dbReference>
<dbReference type="GO" id="GO:0046903">
    <property type="term" value="P:secretion"/>
    <property type="evidence" value="ECO:0007669"/>
    <property type="project" value="InterPro"/>
</dbReference>
<dbReference type="EMBL" id="FYEK01000041">
    <property type="protein sequence ID" value="SNB69278.1"/>
    <property type="molecule type" value="Genomic_DNA"/>
</dbReference>
<dbReference type="Proteomes" id="UP000197025">
    <property type="component" value="Unassembled WGS sequence"/>
</dbReference>
<keyword evidence="3" id="KW-1185">Reference proteome</keyword>
<dbReference type="Pfam" id="PF07201">
    <property type="entry name" value="HrpJ"/>
    <property type="match status" value="1"/>
</dbReference>
<sequence length="102" mass="11583">MSEFGSSLPPEELRRLAERLRALSEDERALLLALVELDHETGAPLSPEMRELLQALAASLEDYDPEEIRAAIRRVVRSPSQHPSGSWPGELRRLLRHHLKGR</sequence>
<dbReference type="AlphaFoldDB" id="A0A212RAQ4"/>
<gene>
    <name evidence="2" type="ORF">SAMN02746019_00015350</name>
</gene>
<organism evidence="2 3">
    <name type="scientific">Thermoflexus hugenholtzii JAD2</name>
    <dbReference type="NCBI Taxonomy" id="877466"/>
    <lineage>
        <taxon>Bacteria</taxon>
        <taxon>Bacillati</taxon>
        <taxon>Chloroflexota</taxon>
        <taxon>Thermoflexia</taxon>
        <taxon>Thermoflexales</taxon>
        <taxon>Thermoflexaceae</taxon>
        <taxon>Thermoflexus</taxon>
    </lineage>
</organism>
<evidence type="ECO:0000259" key="1">
    <source>
        <dbReference type="Pfam" id="PF07201"/>
    </source>
</evidence>
<feature type="domain" description="Hypersensitivity response secretion-like HrpJ" evidence="1">
    <location>
        <begin position="12"/>
        <end position="73"/>
    </location>
</feature>
<dbReference type="InParanoid" id="A0A212RAQ4"/>
<dbReference type="RefSeq" id="WP_088571713.1">
    <property type="nucleotide sequence ID" value="NZ_FYEK01000041.1"/>
</dbReference>
<name>A0A212RAQ4_9CHLR</name>
<proteinExistence type="predicted"/>